<reference evidence="1" key="1">
    <citation type="submission" date="2020-05" db="EMBL/GenBank/DDBJ databases">
        <authorList>
            <person name="Chiriac C."/>
            <person name="Salcher M."/>
            <person name="Ghai R."/>
            <person name="Kavagutti S V."/>
        </authorList>
    </citation>
    <scope>NUCLEOTIDE SEQUENCE</scope>
</reference>
<evidence type="ECO:0000313" key="1">
    <source>
        <dbReference type="EMBL" id="CAB4694421.1"/>
    </source>
</evidence>
<name>A0A6J6P536_9ZZZZ</name>
<dbReference type="EMBL" id="CAEZXP010000002">
    <property type="protein sequence ID" value="CAB4694421.1"/>
    <property type="molecule type" value="Genomic_DNA"/>
</dbReference>
<proteinExistence type="predicted"/>
<sequence>MSLVIANDRGSVTFAGDVLDAIAVRSAESVAGVKVRRRRSVDLADSRAKLSLEVARGDASLAEVGARVQLAVEDAFVAHLSRDVTVDIAIEELR</sequence>
<dbReference type="AlphaFoldDB" id="A0A6J6P536"/>
<organism evidence="1">
    <name type="scientific">freshwater metagenome</name>
    <dbReference type="NCBI Taxonomy" id="449393"/>
    <lineage>
        <taxon>unclassified sequences</taxon>
        <taxon>metagenomes</taxon>
        <taxon>ecological metagenomes</taxon>
    </lineage>
</organism>
<protein>
    <submittedName>
        <fullName evidence="1">Unannotated protein</fullName>
    </submittedName>
</protein>
<accession>A0A6J6P536</accession>
<gene>
    <name evidence="1" type="ORF">UFOPK2399_00928</name>
</gene>